<dbReference type="InterPro" id="IPR011006">
    <property type="entry name" value="CheY-like_superfamily"/>
</dbReference>
<dbReference type="InterPro" id="IPR053867">
    <property type="entry name" value="PhyR_sigma4"/>
</dbReference>
<dbReference type="PANTHER" id="PTHR44591">
    <property type="entry name" value="STRESS RESPONSE REGULATOR PROTEIN 1"/>
    <property type="match status" value="1"/>
</dbReference>
<comment type="caution">
    <text evidence="4">The sequence shown here is derived from an EMBL/GenBank/DDBJ whole genome shotgun (WGS) entry which is preliminary data.</text>
</comment>
<dbReference type="PROSITE" id="PS50110">
    <property type="entry name" value="RESPONSE_REGULATORY"/>
    <property type="match status" value="1"/>
</dbReference>
<dbReference type="InterPro" id="IPR014605">
    <property type="entry name" value="Sig_resp-reg_PhyR"/>
</dbReference>
<dbReference type="Pfam" id="PF22029">
    <property type="entry name" value="PhyR_sigma2"/>
    <property type="match status" value="1"/>
</dbReference>
<dbReference type="Proteomes" id="UP000609121">
    <property type="component" value="Unassembled WGS sequence"/>
</dbReference>
<dbReference type="PANTHER" id="PTHR44591:SF3">
    <property type="entry name" value="RESPONSE REGULATORY DOMAIN-CONTAINING PROTEIN"/>
    <property type="match status" value="1"/>
</dbReference>
<dbReference type="GO" id="GO:0000160">
    <property type="term" value="P:phosphorelay signal transduction system"/>
    <property type="evidence" value="ECO:0007669"/>
    <property type="project" value="InterPro"/>
</dbReference>
<dbReference type="InterPro" id="IPR001789">
    <property type="entry name" value="Sig_transdc_resp-reg_receiver"/>
</dbReference>
<evidence type="ECO:0000313" key="4">
    <source>
        <dbReference type="EMBL" id="MBE3638411.1"/>
    </source>
</evidence>
<accession>A0A8J6Z9E5</accession>
<dbReference type="Gene3D" id="3.40.50.2300">
    <property type="match status" value="1"/>
</dbReference>
<dbReference type="SUPFAM" id="SSF88659">
    <property type="entry name" value="Sigma3 and sigma4 domains of RNA polymerase sigma factors"/>
    <property type="match status" value="1"/>
</dbReference>
<proteinExistence type="predicted"/>
<dbReference type="AlphaFoldDB" id="A0A8J6Z9E5"/>
<dbReference type="Pfam" id="PF22233">
    <property type="entry name" value="PhyR_sigma-like"/>
    <property type="match status" value="1"/>
</dbReference>
<evidence type="ECO:0000313" key="5">
    <source>
        <dbReference type="Proteomes" id="UP000609121"/>
    </source>
</evidence>
<reference evidence="4" key="1">
    <citation type="submission" date="2020-09" db="EMBL/GenBank/DDBJ databases">
        <title>A novel bacterium of genus Mangrovicoccus, isolated from South China Sea.</title>
        <authorList>
            <person name="Huang H."/>
            <person name="Mo K."/>
            <person name="Hu Y."/>
        </authorList>
    </citation>
    <scope>NUCLEOTIDE SEQUENCE</scope>
    <source>
        <strain evidence="4">HB182678</strain>
    </source>
</reference>
<dbReference type="SUPFAM" id="SSF52172">
    <property type="entry name" value="CheY-like"/>
    <property type="match status" value="1"/>
</dbReference>
<dbReference type="CDD" id="cd17540">
    <property type="entry name" value="REC_PhyR"/>
    <property type="match status" value="1"/>
</dbReference>
<dbReference type="InterPro" id="IPR013324">
    <property type="entry name" value="RNA_pol_sigma_r3/r4-like"/>
</dbReference>
<dbReference type="EMBL" id="JACVXA010000022">
    <property type="protein sequence ID" value="MBE3638411.1"/>
    <property type="molecule type" value="Genomic_DNA"/>
</dbReference>
<feature type="domain" description="Response regulatory" evidence="3">
    <location>
        <begin position="143"/>
        <end position="257"/>
    </location>
</feature>
<dbReference type="SMART" id="SM00448">
    <property type="entry name" value="REC"/>
    <property type="match status" value="1"/>
</dbReference>
<evidence type="ECO:0000256" key="1">
    <source>
        <dbReference type="ARBA" id="ARBA00022553"/>
    </source>
</evidence>
<dbReference type="Pfam" id="PF00072">
    <property type="entry name" value="Response_reg"/>
    <property type="match status" value="1"/>
</dbReference>
<keyword evidence="1 2" id="KW-0597">Phosphoprotein</keyword>
<evidence type="ECO:0000256" key="2">
    <source>
        <dbReference type="PROSITE-ProRule" id="PRU00169"/>
    </source>
</evidence>
<protein>
    <submittedName>
        <fullName evidence="4">Response regulator</fullName>
    </submittedName>
</protein>
<dbReference type="InterPro" id="IPR050595">
    <property type="entry name" value="Bact_response_regulator"/>
</dbReference>
<keyword evidence="5" id="KW-1185">Reference proteome</keyword>
<name>A0A8J6Z9E5_9RHOB</name>
<dbReference type="NCBIfam" id="NF006623">
    <property type="entry name" value="PRK09191.1"/>
    <property type="match status" value="1"/>
</dbReference>
<dbReference type="Gene3D" id="1.20.140.160">
    <property type="match status" value="1"/>
</dbReference>
<dbReference type="RefSeq" id="WP_193181988.1">
    <property type="nucleotide sequence ID" value="NZ_JACVXA010000022.1"/>
</dbReference>
<evidence type="ECO:0000259" key="3">
    <source>
        <dbReference type="PROSITE" id="PS50110"/>
    </source>
</evidence>
<dbReference type="InterPro" id="IPR053866">
    <property type="entry name" value="PhyR_sigma2"/>
</dbReference>
<gene>
    <name evidence="4" type="ORF">ICN82_09380</name>
</gene>
<sequence length="267" mass="28955">MSQDINLADQVAAELPYLRRYARALTGSQSSGDQYAVATLEAVLQNASSVTGSSSARVGLYRTFHAIWASSGRHIENDETGRLARAQRRLDHLTAGTREALLLSSIEEFSAVQVAEIMEETPETVEALIEKARDEMADRAAGRVMIIEDETIIAMDLEGIVSGIGHEVTGIARTAKTAVDLGKSDKPDLVLADIHLADDSSGIDAVNELLAHFGELPVIFITAYPERLLTGERPEPAFLIAKPYNEDQVRSAISQALFLSSTEELSF</sequence>
<dbReference type="PIRSF" id="PIRSF036400">
    <property type="entry name" value="RR_Ctr_UCP036400"/>
    <property type="match status" value="1"/>
</dbReference>
<organism evidence="4 5">
    <name type="scientific">Mangrovicoccus algicola</name>
    <dbReference type="NCBI Taxonomy" id="2771008"/>
    <lineage>
        <taxon>Bacteria</taxon>
        <taxon>Pseudomonadati</taxon>
        <taxon>Pseudomonadota</taxon>
        <taxon>Alphaproteobacteria</taxon>
        <taxon>Rhodobacterales</taxon>
        <taxon>Paracoccaceae</taxon>
        <taxon>Mangrovicoccus</taxon>
    </lineage>
</organism>
<feature type="modified residue" description="4-aspartylphosphate" evidence="2">
    <location>
        <position position="193"/>
    </location>
</feature>